<evidence type="ECO:0000313" key="3">
    <source>
        <dbReference type="Proteomes" id="UP000242231"/>
    </source>
</evidence>
<name>A0A2P5TK98_9GAMM</name>
<dbReference type="AlphaFoldDB" id="A0A2P5TK98"/>
<comment type="caution">
    <text evidence="2">The sequence shown here is derived from an EMBL/GenBank/DDBJ whole genome shotgun (WGS) entry which is preliminary data.</text>
</comment>
<gene>
    <name evidence="2" type="ORF">UN63_12375</name>
</gene>
<keyword evidence="3" id="KW-1185">Reference proteome</keyword>
<dbReference type="Proteomes" id="UP000242231">
    <property type="component" value="Unassembled WGS sequence"/>
</dbReference>
<protein>
    <submittedName>
        <fullName evidence="2">Uncharacterized protein</fullName>
    </submittedName>
</protein>
<proteinExistence type="predicted"/>
<reference evidence="3" key="1">
    <citation type="submission" date="2016-11" db="EMBL/GenBank/DDBJ databases">
        <authorList>
            <person name="Sisinthy S."/>
            <person name="Ara S."/>
            <person name="Gundlapally S.R."/>
        </authorList>
    </citation>
    <scope>NUCLEOTIDE SEQUENCE [LARGE SCALE GENOMIC DNA]</scope>
    <source>
        <strain evidence="3">V1-41</strain>
    </source>
</reference>
<evidence type="ECO:0000313" key="2">
    <source>
        <dbReference type="EMBL" id="PPL15496.1"/>
    </source>
</evidence>
<feature type="region of interest" description="Disordered" evidence="1">
    <location>
        <begin position="80"/>
        <end position="101"/>
    </location>
</feature>
<organism evidence="2 3">
    <name type="scientific">Oceanisphaera arctica</name>
    <dbReference type="NCBI Taxonomy" id="641510"/>
    <lineage>
        <taxon>Bacteria</taxon>
        <taxon>Pseudomonadati</taxon>
        <taxon>Pseudomonadota</taxon>
        <taxon>Gammaproteobacteria</taxon>
        <taxon>Aeromonadales</taxon>
        <taxon>Aeromonadaceae</taxon>
        <taxon>Oceanisphaera</taxon>
    </lineage>
</organism>
<accession>A0A2P5TK98</accession>
<dbReference type="EMBL" id="MPZM01000031">
    <property type="protein sequence ID" value="PPL15496.1"/>
    <property type="molecule type" value="Genomic_DNA"/>
</dbReference>
<evidence type="ECO:0000256" key="1">
    <source>
        <dbReference type="SAM" id="MobiDB-lite"/>
    </source>
</evidence>
<sequence length="125" mass="14542">MRARLQRSRVAAEWSRLSTQQRAMLCYGAKLRPSSYAELALEEMTDDEREHIRLALVEMKRGLHSLTTTDRTEWRQVAGNCQHHQKTKKEQARTEQQGRLRLDRQIRQLSDKLNAVNAKSPVSSN</sequence>
<feature type="compositionally biased region" description="Basic and acidic residues" evidence="1">
    <location>
        <begin position="88"/>
        <end position="101"/>
    </location>
</feature>